<dbReference type="SUPFAM" id="SSF57903">
    <property type="entry name" value="FYVE/PHD zinc finger"/>
    <property type="match status" value="1"/>
</dbReference>
<feature type="domain" description="DC1" evidence="5">
    <location>
        <begin position="134"/>
        <end position="181"/>
    </location>
</feature>
<evidence type="ECO:0000256" key="1">
    <source>
        <dbReference type="ARBA" id="ARBA00022723"/>
    </source>
</evidence>
<gene>
    <name evidence="6" type="ORF">C2S53_016125</name>
</gene>
<dbReference type="PANTHER" id="PTHR46288:SF13">
    <property type="entry name" value="DC1 DOMAIN CONTAINING PROTEIN"/>
    <property type="match status" value="1"/>
</dbReference>
<feature type="domain" description="DC1" evidence="5">
    <location>
        <begin position="19"/>
        <end position="66"/>
    </location>
</feature>
<dbReference type="InterPro" id="IPR046349">
    <property type="entry name" value="C1-like_sf"/>
</dbReference>
<accession>A0AAD4J4E5</accession>
<protein>
    <recommendedName>
        <fullName evidence="5">DC1 domain-containing protein</fullName>
    </recommendedName>
</protein>
<dbReference type="InterPro" id="IPR004146">
    <property type="entry name" value="DC1"/>
</dbReference>
<organism evidence="6 7">
    <name type="scientific">Perilla frutescens var. hirtella</name>
    <name type="common">Perilla citriodora</name>
    <name type="synonym">Perilla setoyensis</name>
    <dbReference type="NCBI Taxonomy" id="608512"/>
    <lineage>
        <taxon>Eukaryota</taxon>
        <taxon>Viridiplantae</taxon>
        <taxon>Streptophyta</taxon>
        <taxon>Embryophyta</taxon>
        <taxon>Tracheophyta</taxon>
        <taxon>Spermatophyta</taxon>
        <taxon>Magnoliopsida</taxon>
        <taxon>eudicotyledons</taxon>
        <taxon>Gunneridae</taxon>
        <taxon>Pentapetalae</taxon>
        <taxon>asterids</taxon>
        <taxon>lamiids</taxon>
        <taxon>Lamiales</taxon>
        <taxon>Lamiaceae</taxon>
        <taxon>Nepetoideae</taxon>
        <taxon>Elsholtzieae</taxon>
        <taxon>Perilla</taxon>
    </lineage>
</organism>
<dbReference type="GO" id="GO:0008270">
    <property type="term" value="F:zinc ion binding"/>
    <property type="evidence" value="ECO:0007669"/>
    <property type="project" value="UniProtKB-KW"/>
</dbReference>
<feature type="domain" description="DC1" evidence="5">
    <location>
        <begin position="80"/>
        <end position="124"/>
    </location>
</feature>
<name>A0AAD4J4E5_PERFH</name>
<dbReference type="AlphaFoldDB" id="A0AAD4J4E5"/>
<evidence type="ECO:0000256" key="4">
    <source>
        <dbReference type="ARBA" id="ARBA00022833"/>
    </source>
</evidence>
<dbReference type="InterPro" id="IPR011011">
    <property type="entry name" value="Znf_FYVE_PHD"/>
</dbReference>
<evidence type="ECO:0000256" key="2">
    <source>
        <dbReference type="ARBA" id="ARBA00022737"/>
    </source>
</evidence>
<dbReference type="PANTHER" id="PTHR46288">
    <property type="entry name" value="PHORBOL-ESTER/DAG-TYPE DOMAIN-CONTAINING PROTEIN"/>
    <property type="match status" value="1"/>
</dbReference>
<keyword evidence="7" id="KW-1185">Reference proteome</keyword>
<keyword evidence="2" id="KW-0677">Repeat</keyword>
<sequence>MGKPSAEPSSNPTSSITHFSHPHPLHLFNPQTLLPQIFHCSACKLAASTTSVYACINCNFALHPECSHLPQQINHPFDQKHSLTLYPKPVYPEGLFNCDACGNRGGGFSYHCSPCGIDLHTTCASLPLTLTHHCHHHSLTLTFSAPYPGNTFSCDICKKLGSKTWIYRCATCEFDVHLACVATIIPPVSTAPTQQLPYITPRSTFIPPRPSNAGAYGPRPAVGGQVVATTYPAVMPLQAAYQPPAYRPANGLRDQIAVAAAEGIASGVAQSATQALFQGLFGGGGGVTGMDGGGVATIDECSYYDGGYGGTDGGGGYSGEDGSY</sequence>
<proteinExistence type="predicted"/>
<evidence type="ECO:0000256" key="3">
    <source>
        <dbReference type="ARBA" id="ARBA00022771"/>
    </source>
</evidence>
<dbReference type="SUPFAM" id="SSF57889">
    <property type="entry name" value="Cysteine-rich domain"/>
    <property type="match status" value="1"/>
</dbReference>
<evidence type="ECO:0000313" key="7">
    <source>
        <dbReference type="Proteomes" id="UP001190926"/>
    </source>
</evidence>
<dbReference type="Pfam" id="PF03107">
    <property type="entry name" value="C1_2"/>
    <property type="match status" value="3"/>
</dbReference>
<keyword evidence="1" id="KW-0479">Metal-binding</keyword>
<comment type="caution">
    <text evidence="6">The sequence shown here is derived from an EMBL/GenBank/DDBJ whole genome shotgun (WGS) entry which is preliminary data.</text>
</comment>
<keyword evidence="3" id="KW-0863">Zinc-finger</keyword>
<evidence type="ECO:0000313" key="6">
    <source>
        <dbReference type="EMBL" id="KAH6826982.1"/>
    </source>
</evidence>
<keyword evidence="4" id="KW-0862">Zinc</keyword>
<dbReference type="EMBL" id="SDAM02000154">
    <property type="protein sequence ID" value="KAH6826982.1"/>
    <property type="molecule type" value="Genomic_DNA"/>
</dbReference>
<reference evidence="6 7" key="1">
    <citation type="journal article" date="2021" name="Nat. Commun.">
        <title>Incipient diploidization of the medicinal plant Perilla within 10,000 years.</title>
        <authorList>
            <person name="Zhang Y."/>
            <person name="Shen Q."/>
            <person name="Leng L."/>
            <person name="Zhang D."/>
            <person name="Chen S."/>
            <person name="Shi Y."/>
            <person name="Ning Z."/>
            <person name="Chen S."/>
        </authorList>
    </citation>
    <scope>NUCLEOTIDE SEQUENCE [LARGE SCALE GENOMIC DNA]</scope>
    <source>
        <strain evidence="7">cv. PC099</strain>
    </source>
</reference>
<evidence type="ECO:0000259" key="5">
    <source>
        <dbReference type="Pfam" id="PF03107"/>
    </source>
</evidence>
<dbReference type="Proteomes" id="UP001190926">
    <property type="component" value="Unassembled WGS sequence"/>
</dbReference>